<evidence type="ECO:0000313" key="2">
    <source>
        <dbReference type="Proteomes" id="UP001558713"/>
    </source>
</evidence>
<organism evidence="1 2">
    <name type="scientific">Cardamine amara subsp. amara</name>
    <dbReference type="NCBI Taxonomy" id="228776"/>
    <lineage>
        <taxon>Eukaryota</taxon>
        <taxon>Viridiplantae</taxon>
        <taxon>Streptophyta</taxon>
        <taxon>Embryophyta</taxon>
        <taxon>Tracheophyta</taxon>
        <taxon>Spermatophyta</taxon>
        <taxon>Magnoliopsida</taxon>
        <taxon>eudicotyledons</taxon>
        <taxon>Gunneridae</taxon>
        <taxon>Pentapetalae</taxon>
        <taxon>rosids</taxon>
        <taxon>malvids</taxon>
        <taxon>Brassicales</taxon>
        <taxon>Brassicaceae</taxon>
        <taxon>Cardamineae</taxon>
        <taxon>Cardamine</taxon>
    </lineage>
</organism>
<gene>
    <name evidence="1" type="ORF">V5N11_034162</name>
</gene>
<dbReference type="AlphaFoldDB" id="A0ABD1BHB2"/>
<proteinExistence type="predicted"/>
<comment type="caution">
    <text evidence="1">The sequence shown here is derived from an EMBL/GenBank/DDBJ whole genome shotgun (WGS) entry which is preliminary data.</text>
</comment>
<accession>A0ABD1BHB2</accession>
<dbReference type="PANTHER" id="PTHR33240">
    <property type="entry name" value="OS08G0508500 PROTEIN"/>
    <property type="match status" value="1"/>
</dbReference>
<dbReference type="Proteomes" id="UP001558713">
    <property type="component" value="Unassembled WGS sequence"/>
</dbReference>
<protein>
    <submittedName>
        <fullName evidence="1">Uncharacterized protein</fullName>
    </submittedName>
</protein>
<reference evidence="1 2" key="1">
    <citation type="submission" date="2024-04" db="EMBL/GenBank/DDBJ databases">
        <title>Genome assembly C_amara_ONT_v2.</title>
        <authorList>
            <person name="Yant L."/>
            <person name="Moore C."/>
            <person name="Slenker M."/>
        </authorList>
    </citation>
    <scope>NUCLEOTIDE SEQUENCE [LARGE SCALE GENOMIC DNA]</scope>
    <source>
        <tissue evidence="1">Leaf</tissue>
    </source>
</reference>
<sequence>MVHAIKQNKRAAIMKVSREPRGISPNTLITFEEFDTQHFPKPHDDTLEITLDIAKYEISDVLIDTGSLVDLIFLSILQSMGINRANIFGLPTPLIAFTSKTSMSHGIIKLPVLAEGVSKIVEFIVFDRPAAYNVILDTLWIYQMKAMPSTYH</sequence>
<dbReference type="EMBL" id="JBANAX010000338">
    <property type="protein sequence ID" value="KAL1213520.1"/>
    <property type="molecule type" value="Genomic_DNA"/>
</dbReference>
<name>A0ABD1BHB2_CARAN</name>
<evidence type="ECO:0000313" key="1">
    <source>
        <dbReference type="EMBL" id="KAL1213520.1"/>
    </source>
</evidence>
<keyword evidence="2" id="KW-1185">Reference proteome</keyword>
<dbReference type="PANTHER" id="PTHR33240:SF8">
    <property type="entry name" value="OS03G0439900 PROTEIN"/>
    <property type="match status" value="1"/>
</dbReference>